<dbReference type="RefSeq" id="WP_279523753.1">
    <property type="nucleotide sequence ID" value="NZ_JARVII010000004.1"/>
</dbReference>
<dbReference type="Pfam" id="PF03060">
    <property type="entry name" value="NMO"/>
    <property type="match status" value="1"/>
</dbReference>
<keyword evidence="13" id="KW-1185">Reference proteome</keyword>
<evidence type="ECO:0000256" key="9">
    <source>
        <dbReference type="ARBA" id="ARBA00031155"/>
    </source>
</evidence>
<keyword evidence="3" id="KW-0216">Detoxification</keyword>
<dbReference type="FunFam" id="3.20.20.70:FF:000154">
    <property type="entry name" value="Probable nitronate monooxygenase"/>
    <property type="match status" value="1"/>
</dbReference>
<name>A0AAW6RE89_9BURK</name>
<organism evidence="12 13">
    <name type="scientific">Ottowia cancrivicina</name>
    <dbReference type="NCBI Taxonomy" id="3040346"/>
    <lineage>
        <taxon>Bacteria</taxon>
        <taxon>Pseudomonadati</taxon>
        <taxon>Pseudomonadota</taxon>
        <taxon>Betaproteobacteria</taxon>
        <taxon>Burkholderiales</taxon>
        <taxon>Comamonadaceae</taxon>
        <taxon>Ottowia</taxon>
    </lineage>
</organism>
<protein>
    <recommendedName>
        <fullName evidence="11">Nitronate monooxygenase</fullName>
    </recommendedName>
    <alternativeName>
        <fullName evidence="9">Propionate 3-nitronate monooxygenase</fullName>
    </alternativeName>
</protein>
<keyword evidence="7 12" id="KW-0560">Oxidoreductase</keyword>
<dbReference type="AlphaFoldDB" id="A0AAW6RE89"/>
<evidence type="ECO:0000256" key="2">
    <source>
        <dbReference type="ARBA" id="ARBA00009881"/>
    </source>
</evidence>
<comment type="cofactor">
    <cofactor evidence="1">
        <name>FMN</name>
        <dbReference type="ChEBI" id="CHEBI:58210"/>
    </cofactor>
</comment>
<evidence type="ECO:0000313" key="13">
    <source>
        <dbReference type="Proteomes" id="UP001237156"/>
    </source>
</evidence>
<accession>A0AAW6RE89</accession>
<dbReference type="CDD" id="cd04730">
    <property type="entry name" value="NPD_like"/>
    <property type="match status" value="1"/>
</dbReference>
<evidence type="ECO:0000256" key="4">
    <source>
        <dbReference type="ARBA" id="ARBA00022630"/>
    </source>
</evidence>
<evidence type="ECO:0000256" key="6">
    <source>
        <dbReference type="ARBA" id="ARBA00022741"/>
    </source>
</evidence>
<dbReference type="EMBL" id="JARVII010000004">
    <property type="protein sequence ID" value="MDG9698728.1"/>
    <property type="molecule type" value="Genomic_DNA"/>
</dbReference>
<comment type="caution">
    <text evidence="12">The sequence shown here is derived from an EMBL/GenBank/DDBJ whole genome shotgun (WGS) entry which is preliminary data.</text>
</comment>
<evidence type="ECO:0000256" key="1">
    <source>
        <dbReference type="ARBA" id="ARBA00001917"/>
    </source>
</evidence>
<dbReference type="Proteomes" id="UP001237156">
    <property type="component" value="Unassembled WGS sequence"/>
</dbReference>
<dbReference type="GO" id="GO:0018580">
    <property type="term" value="F:nitronate monooxygenase activity"/>
    <property type="evidence" value="ECO:0007669"/>
    <property type="project" value="InterPro"/>
</dbReference>
<dbReference type="SUPFAM" id="SSF51412">
    <property type="entry name" value="Inosine monophosphate dehydrogenase (IMPDH)"/>
    <property type="match status" value="1"/>
</dbReference>
<dbReference type="InterPro" id="IPR004136">
    <property type="entry name" value="NMO"/>
</dbReference>
<sequence>MPATPLNTRLNIRYPLIQAPLAGAQGSALALAVSRAGGLGSLPAAALPPARLREEMQAMRGSGLPWNANFFCHAAPQPDAPRQAAWHALLKPYFDELGLDAAHIPSGPGRQPFDDEAAALVAEFRPPVVSFHFGLPAPQALERIKRAGAFVLSSATTVEEALWLQAHGADAIIAQGLEAGGHRGHFLSDDLTRQAGLFALLPQVVAAVRVPVIAAGGIATAAGVRAALALGAAGVQAGTAYLCADEAATSPLYRAALLAAAASGQAHTALTTLMTGRPARGLPNRLTRELGPLNPAAPAFPLAAPAAAWLRAAAEKQGRADFSFFWCGENASACRSAPAAHITQALAEGFAAAR</sequence>
<evidence type="ECO:0000256" key="8">
    <source>
        <dbReference type="ARBA" id="ARBA00023033"/>
    </source>
</evidence>
<comment type="catalytic activity">
    <reaction evidence="10">
        <text>3 propionate 3-nitronate + 3 O2 + H2O = 3 3-oxopropanoate + 2 nitrate + nitrite + H2O2 + 3 H(+)</text>
        <dbReference type="Rhea" id="RHEA:57332"/>
        <dbReference type="ChEBI" id="CHEBI:15377"/>
        <dbReference type="ChEBI" id="CHEBI:15378"/>
        <dbReference type="ChEBI" id="CHEBI:15379"/>
        <dbReference type="ChEBI" id="CHEBI:16240"/>
        <dbReference type="ChEBI" id="CHEBI:16301"/>
        <dbReference type="ChEBI" id="CHEBI:17632"/>
        <dbReference type="ChEBI" id="CHEBI:33190"/>
        <dbReference type="ChEBI" id="CHEBI:136067"/>
    </reaction>
</comment>
<keyword evidence="8 12" id="KW-0503">Monooxygenase</keyword>
<evidence type="ECO:0000256" key="3">
    <source>
        <dbReference type="ARBA" id="ARBA00022575"/>
    </source>
</evidence>
<dbReference type="GO" id="GO:0009636">
    <property type="term" value="P:response to toxic substance"/>
    <property type="evidence" value="ECO:0007669"/>
    <property type="project" value="UniProtKB-KW"/>
</dbReference>
<evidence type="ECO:0000256" key="5">
    <source>
        <dbReference type="ARBA" id="ARBA00022643"/>
    </source>
</evidence>
<keyword evidence="4" id="KW-0285">Flavoprotein</keyword>
<dbReference type="PANTHER" id="PTHR42747:SF3">
    <property type="entry name" value="NITRONATE MONOOXYGENASE-RELATED"/>
    <property type="match status" value="1"/>
</dbReference>
<dbReference type="PANTHER" id="PTHR42747">
    <property type="entry name" value="NITRONATE MONOOXYGENASE-RELATED"/>
    <property type="match status" value="1"/>
</dbReference>
<keyword evidence="6" id="KW-0547">Nucleotide-binding</keyword>
<gene>
    <name evidence="12" type="ORF">QB898_03165</name>
</gene>
<evidence type="ECO:0000256" key="10">
    <source>
        <dbReference type="ARBA" id="ARBA00049401"/>
    </source>
</evidence>
<evidence type="ECO:0000256" key="7">
    <source>
        <dbReference type="ARBA" id="ARBA00023002"/>
    </source>
</evidence>
<reference evidence="12 13" key="1">
    <citation type="submission" date="2023-04" db="EMBL/GenBank/DDBJ databases">
        <title>Ottowia paracancer sp. nov., isolated from human stomach.</title>
        <authorList>
            <person name="Song Y."/>
        </authorList>
    </citation>
    <scope>NUCLEOTIDE SEQUENCE [LARGE SCALE GENOMIC DNA]</scope>
    <source>
        <strain evidence="12 13">10c7w1</strain>
    </source>
</reference>
<evidence type="ECO:0000313" key="12">
    <source>
        <dbReference type="EMBL" id="MDG9698728.1"/>
    </source>
</evidence>
<dbReference type="GO" id="GO:0000166">
    <property type="term" value="F:nucleotide binding"/>
    <property type="evidence" value="ECO:0007669"/>
    <property type="project" value="UniProtKB-KW"/>
</dbReference>
<dbReference type="Gene3D" id="3.20.20.70">
    <property type="entry name" value="Aldolase class I"/>
    <property type="match status" value="1"/>
</dbReference>
<keyword evidence="5" id="KW-0288">FMN</keyword>
<proteinExistence type="inferred from homology"/>
<dbReference type="InterPro" id="IPR013785">
    <property type="entry name" value="Aldolase_TIM"/>
</dbReference>
<evidence type="ECO:0000256" key="11">
    <source>
        <dbReference type="ARBA" id="ARBA00067136"/>
    </source>
</evidence>
<comment type="similarity">
    <text evidence="2">Belongs to the nitronate monooxygenase family. NMO class I subfamily.</text>
</comment>